<dbReference type="EMBL" id="JBJJXI010000031">
    <property type="protein sequence ID" value="KAL3403350.1"/>
    <property type="molecule type" value="Genomic_DNA"/>
</dbReference>
<feature type="region of interest" description="Disordered" evidence="1">
    <location>
        <begin position="11"/>
        <end position="35"/>
    </location>
</feature>
<gene>
    <name evidence="2" type="ORF">TKK_003937</name>
</gene>
<keyword evidence="3" id="KW-1185">Reference proteome</keyword>
<evidence type="ECO:0000256" key="1">
    <source>
        <dbReference type="SAM" id="MobiDB-lite"/>
    </source>
</evidence>
<organism evidence="2 3">
    <name type="scientific">Trichogramma kaykai</name>
    <dbReference type="NCBI Taxonomy" id="54128"/>
    <lineage>
        <taxon>Eukaryota</taxon>
        <taxon>Metazoa</taxon>
        <taxon>Ecdysozoa</taxon>
        <taxon>Arthropoda</taxon>
        <taxon>Hexapoda</taxon>
        <taxon>Insecta</taxon>
        <taxon>Pterygota</taxon>
        <taxon>Neoptera</taxon>
        <taxon>Endopterygota</taxon>
        <taxon>Hymenoptera</taxon>
        <taxon>Apocrita</taxon>
        <taxon>Proctotrupomorpha</taxon>
        <taxon>Chalcidoidea</taxon>
        <taxon>Trichogrammatidae</taxon>
        <taxon>Trichogramma</taxon>
    </lineage>
</organism>
<dbReference type="AlphaFoldDB" id="A0ABD2XDX2"/>
<reference evidence="2 3" key="1">
    <citation type="journal article" date="2024" name="bioRxiv">
        <title>A reference genome for Trichogramma kaykai: A tiny desert-dwelling parasitoid wasp with competing sex-ratio distorters.</title>
        <authorList>
            <person name="Culotta J."/>
            <person name="Lindsey A.R."/>
        </authorList>
    </citation>
    <scope>NUCLEOTIDE SEQUENCE [LARGE SCALE GENOMIC DNA]</scope>
    <source>
        <strain evidence="2 3">KSX58</strain>
    </source>
</reference>
<comment type="caution">
    <text evidence="2">The sequence shown here is derived from an EMBL/GenBank/DDBJ whole genome shotgun (WGS) entry which is preliminary data.</text>
</comment>
<sequence length="95" mass="10771">MRPREVFVFFTTHTEKKKEREPSRQKNKLGGREREKKRSIVLDVREYVRPVFMCISYGGSGGCGRYIGAVGAGGGGERVIISQQQQQRTDGMYIS</sequence>
<proteinExistence type="predicted"/>
<protein>
    <submittedName>
        <fullName evidence="2">Uncharacterized protein</fullName>
    </submittedName>
</protein>
<feature type="compositionally biased region" description="Basic and acidic residues" evidence="1">
    <location>
        <begin position="13"/>
        <end position="35"/>
    </location>
</feature>
<evidence type="ECO:0000313" key="3">
    <source>
        <dbReference type="Proteomes" id="UP001627154"/>
    </source>
</evidence>
<dbReference type="Proteomes" id="UP001627154">
    <property type="component" value="Unassembled WGS sequence"/>
</dbReference>
<accession>A0ABD2XDX2</accession>
<evidence type="ECO:0000313" key="2">
    <source>
        <dbReference type="EMBL" id="KAL3403350.1"/>
    </source>
</evidence>
<name>A0ABD2XDX2_9HYME</name>